<evidence type="ECO:0000256" key="1">
    <source>
        <dbReference type="SAM" id="SignalP"/>
    </source>
</evidence>
<reference evidence="2 3" key="1">
    <citation type="submission" date="2016-10" db="EMBL/GenBank/DDBJ databases">
        <authorList>
            <person name="de Groot N.N."/>
        </authorList>
    </citation>
    <scope>NUCLEOTIDE SEQUENCE [LARGE SCALE GENOMIC DNA]</scope>
    <source>
        <strain evidence="2 3">DSM 17925</strain>
    </source>
</reference>
<feature type="signal peptide" evidence="1">
    <location>
        <begin position="1"/>
        <end position="20"/>
    </location>
</feature>
<dbReference type="InterPro" id="IPR028994">
    <property type="entry name" value="Integrin_alpha_N"/>
</dbReference>
<name>A0A1I0Q5N6_9RHOB</name>
<dbReference type="RefSeq" id="WP_089992660.1">
    <property type="nucleotide sequence ID" value="NZ_FOIZ01000001.1"/>
</dbReference>
<sequence>MRIALAISLTAMAGPISACAIFPEPDPLLGATYNADGTEALVWYADPSDAYQHGVLGDAIEGTRIRLRSSRTWNTCGVFFAWAGEDHVYEDTAPRLADMDGDGVAEVIAVRSSVSKGAQLIVYAEPNDPMENGFPDMMSVVAATPYIGTANRWLAPIGAADLDGDGTIEIAYVDRPHLAKTLRIVSIQGDQLLEEAALPGVTNHRIGERDIAGGVRDCGQGPEMIVASADWSQLLAVTYDGSFQTRQIGTDTSRSAFVAAIACQ</sequence>
<evidence type="ECO:0000313" key="3">
    <source>
        <dbReference type="Proteomes" id="UP000199167"/>
    </source>
</evidence>
<evidence type="ECO:0008006" key="4">
    <source>
        <dbReference type="Google" id="ProtNLM"/>
    </source>
</evidence>
<organism evidence="2 3">
    <name type="scientific">Cognatiyoonia koreensis</name>
    <dbReference type="NCBI Taxonomy" id="364200"/>
    <lineage>
        <taxon>Bacteria</taxon>
        <taxon>Pseudomonadati</taxon>
        <taxon>Pseudomonadota</taxon>
        <taxon>Alphaproteobacteria</taxon>
        <taxon>Rhodobacterales</taxon>
        <taxon>Paracoccaceae</taxon>
        <taxon>Cognatiyoonia</taxon>
    </lineage>
</organism>
<dbReference type="AlphaFoldDB" id="A0A1I0Q5N6"/>
<feature type="chain" id="PRO_5011646480" description="Repeat domain-containing protein" evidence="1">
    <location>
        <begin position="21"/>
        <end position="264"/>
    </location>
</feature>
<accession>A0A1I0Q5N6</accession>
<dbReference type="EMBL" id="FOIZ01000001">
    <property type="protein sequence ID" value="SEW22122.1"/>
    <property type="molecule type" value="Genomic_DNA"/>
</dbReference>
<evidence type="ECO:0000313" key="2">
    <source>
        <dbReference type="EMBL" id="SEW22122.1"/>
    </source>
</evidence>
<dbReference type="STRING" id="364200.SAMN04488515_1679"/>
<keyword evidence="1" id="KW-0732">Signal</keyword>
<keyword evidence="3" id="KW-1185">Reference proteome</keyword>
<dbReference type="OrthoDB" id="58662at2"/>
<gene>
    <name evidence="2" type="ORF">SAMN04488515_1679</name>
</gene>
<dbReference type="Proteomes" id="UP000199167">
    <property type="component" value="Unassembled WGS sequence"/>
</dbReference>
<proteinExistence type="predicted"/>
<protein>
    <recommendedName>
        <fullName evidence="4">Repeat domain-containing protein</fullName>
    </recommendedName>
</protein>
<dbReference type="SUPFAM" id="SSF69318">
    <property type="entry name" value="Integrin alpha N-terminal domain"/>
    <property type="match status" value="1"/>
</dbReference>